<sequence length="415" mass="44942">MKRPTAASLKKVTPENVARLGAERLATILVEVAAARPELKRRLRMELAAEQGAEHLLVEIDRRMASLETSRSKVSWRQRHAFLRDLDALRGLIADRLAELDPAAANNRMLAFLGLAPRVRSRLKDRDGVLAALFARAAGDLAPLLRREAGEPVAASLAERIAADPAAWAEWLPAALDGAPPAFAEAVLRQAVAQGSSRPGMLRAIRALADAAGDLDAYCGTYSAAELKVQPVAAGLARRLLAQGRADAAAEVLRAAPTPKTRGASDPDPEWESAWIEVLEASGDTAGAQAARWTAFERTLSADRLRAFTSRLAGFDDVEAQEKAFDLARQDPDFLRGLRLLMEWPALPEAARMIEARADEAGIDAELAELWGGRLRSRFPAAAHRLLRRAAAAAFRRRDFATCDRLTAEADSIPI</sequence>
<comment type="caution">
    <text evidence="1">The sequence shown here is derived from an EMBL/GenBank/DDBJ whole genome shotgun (WGS) entry which is preliminary data.</text>
</comment>
<dbReference type="InterPro" id="IPR049245">
    <property type="entry name" value="DUF6880"/>
</dbReference>
<dbReference type="Pfam" id="PF21810">
    <property type="entry name" value="DUF6880"/>
    <property type="match status" value="2"/>
</dbReference>
<name>A0A328AQD3_9CAUL</name>
<keyword evidence="2" id="KW-1185">Reference proteome</keyword>
<evidence type="ECO:0000313" key="1">
    <source>
        <dbReference type="EMBL" id="RAK57233.1"/>
    </source>
</evidence>
<accession>A0A328AQD3</accession>
<dbReference type="EMBL" id="QFYR01000001">
    <property type="protein sequence ID" value="RAK57233.1"/>
    <property type="molecule type" value="Genomic_DNA"/>
</dbReference>
<protein>
    <submittedName>
        <fullName evidence="1">Uncharacterized protein</fullName>
    </submittedName>
</protein>
<reference evidence="2" key="1">
    <citation type="submission" date="2018-05" db="EMBL/GenBank/DDBJ databases">
        <authorList>
            <person name="Li X."/>
        </authorList>
    </citation>
    <scope>NUCLEOTIDE SEQUENCE [LARGE SCALE GENOMIC DNA]</scope>
    <source>
        <strain evidence="2">YIM 73061</strain>
    </source>
</reference>
<gene>
    <name evidence="1" type="ORF">DJ018_04600</name>
</gene>
<evidence type="ECO:0000313" key="2">
    <source>
        <dbReference type="Proteomes" id="UP000249725"/>
    </source>
</evidence>
<organism evidence="1 2">
    <name type="scientific">Phenylobacterium deserti</name>
    <dbReference type="NCBI Taxonomy" id="1914756"/>
    <lineage>
        <taxon>Bacteria</taxon>
        <taxon>Pseudomonadati</taxon>
        <taxon>Pseudomonadota</taxon>
        <taxon>Alphaproteobacteria</taxon>
        <taxon>Caulobacterales</taxon>
        <taxon>Caulobacteraceae</taxon>
        <taxon>Phenylobacterium</taxon>
    </lineage>
</organism>
<dbReference type="OrthoDB" id="7183688at2"/>
<dbReference type="Proteomes" id="UP000249725">
    <property type="component" value="Unassembled WGS sequence"/>
</dbReference>
<proteinExistence type="predicted"/>
<dbReference type="RefSeq" id="WP_111513685.1">
    <property type="nucleotide sequence ID" value="NZ_QFYR01000001.1"/>
</dbReference>
<dbReference type="AlphaFoldDB" id="A0A328AQD3"/>